<feature type="compositionally biased region" description="Acidic residues" evidence="1">
    <location>
        <begin position="33"/>
        <end position="59"/>
    </location>
</feature>
<feature type="region of interest" description="Disordered" evidence="1">
    <location>
        <begin position="133"/>
        <end position="250"/>
    </location>
</feature>
<evidence type="ECO:0000256" key="1">
    <source>
        <dbReference type="SAM" id="MobiDB-lite"/>
    </source>
</evidence>
<dbReference type="AlphaFoldDB" id="A0AAW0E642"/>
<feature type="region of interest" description="Disordered" evidence="1">
    <location>
        <begin position="33"/>
        <end position="68"/>
    </location>
</feature>
<proteinExistence type="predicted"/>
<organism evidence="2 3">
    <name type="scientific">Favolaschia claudopus</name>
    <dbReference type="NCBI Taxonomy" id="2862362"/>
    <lineage>
        <taxon>Eukaryota</taxon>
        <taxon>Fungi</taxon>
        <taxon>Dikarya</taxon>
        <taxon>Basidiomycota</taxon>
        <taxon>Agaricomycotina</taxon>
        <taxon>Agaricomycetes</taxon>
        <taxon>Agaricomycetidae</taxon>
        <taxon>Agaricales</taxon>
        <taxon>Marasmiineae</taxon>
        <taxon>Mycenaceae</taxon>
        <taxon>Favolaschia</taxon>
    </lineage>
</organism>
<comment type="caution">
    <text evidence="2">The sequence shown here is derived from an EMBL/GenBank/DDBJ whole genome shotgun (WGS) entry which is preliminary data.</text>
</comment>
<reference evidence="2 3" key="1">
    <citation type="journal article" date="2024" name="J Genomics">
        <title>Draft genome sequencing and assembly of Favolaschia claudopus CIRM-BRFM 2984 isolated from oak limbs.</title>
        <authorList>
            <person name="Navarro D."/>
            <person name="Drula E."/>
            <person name="Chaduli D."/>
            <person name="Cazenave R."/>
            <person name="Ahrendt S."/>
            <person name="Wang J."/>
            <person name="Lipzen A."/>
            <person name="Daum C."/>
            <person name="Barry K."/>
            <person name="Grigoriev I.V."/>
            <person name="Favel A."/>
            <person name="Rosso M.N."/>
            <person name="Martin F."/>
        </authorList>
    </citation>
    <scope>NUCLEOTIDE SEQUENCE [LARGE SCALE GENOMIC DNA]</scope>
    <source>
        <strain evidence="2 3">CIRM-BRFM 2984</strain>
    </source>
</reference>
<feature type="region of interest" description="Disordered" evidence="1">
    <location>
        <begin position="88"/>
        <end position="108"/>
    </location>
</feature>
<feature type="compositionally biased region" description="Acidic residues" evidence="1">
    <location>
        <begin position="192"/>
        <end position="213"/>
    </location>
</feature>
<accession>A0AAW0E642</accession>
<sequence>MFKRNPAAAFRLLPFITRDHWFMKMGYMGNDEDEAATEESETSSSSESEDSADTTEDEGIFQNQNRFPYTLPDPMDLLDLEPFATLQLPSAPNTGLEASSLQPSPEDNAHLPAALRRHVNNDPVLALRLSSQAKGRMVSDAEGPPATPPSVPTGISAADFLDQWPSLHPGPGVRISEPDRHTDTTDPNTTDSDTDGEYETCSEDDDGEADMDLESNAGDNSAITSSHNGDTTYHPVHTHPIEIHSPPPGHPIHLPDHVLAQHWADIQPVDPTPVEISIRLLCGSLYSYVAPFDFRRPISVGSKFAFTRALVGEWVALRWLWSWDGFVLLLFRESVHQDPCTVAFPAFCVDMPPPSLDVQFLTTQLVEGSAKFYFQEDSDMATVYEEEEGVYYYEPVHYSQMAYYT</sequence>
<protein>
    <submittedName>
        <fullName evidence="2">Uncharacterized protein</fullName>
    </submittedName>
</protein>
<dbReference type="Proteomes" id="UP001362999">
    <property type="component" value="Unassembled WGS sequence"/>
</dbReference>
<keyword evidence="3" id="KW-1185">Reference proteome</keyword>
<evidence type="ECO:0000313" key="3">
    <source>
        <dbReference type="Proteomes" id="UP001362999"/>
    </source>
</evidence>
<dbReference type="EMBL" id="JAWWNJ010000004">
    <property type="protein sequence ID" value="KAK7058090.1"/>
    <property type="molecule type" value="Genomic_DNA"/>
</dbReference>
<feature type="compositionally biased region" description="Polar residues" evidence="1">
    <location>
        <begin position="88"/>
        <end position="105"/>
    </location>
</feature>
<feature type="compositionally biased region" description="Polar residues" evidence="1">
    <location>
        <begin position="217"/>
        <end position="231"/>
    </location>
</feature>
<name>A0AAW0E642_9AGAR</name>
<gene>
    <name evidence="2" type="ORF">R3P38DRAFT_2760209</name>
</gene>
<evidence type="ECO:0000313" key="2">
    <source>
        <dbReference type="EMBL" id="KAK7058090.1"/>
    </source>
</evidence>